<dbReference type="AlphaFoldDB" id="A0AB33ILZ8"/>
<gene>
    <name evidence="1" type="ORF">GTC17253_02950</name>
</gene>
<evidence type="ECO:0000313" key="1">
    <source>
        <dbReference type="EMBL" id="BFO70329.1"/>
    </source>
</evidence>
<protein>
    <submittedName>
        <fullName evidence="1">Uncharacterized protein</fullName>
    </submittedName>
</protein>
<accession>A0AB33ILZ8</accession>
<proteinExistence type="predicted"/>
<reference evidence="1" key="1">
    <citation type="submission" date="2024-07" db="EMBL/GenBank/DDBJ databases">
        <title>Complete genome sequence of Prevotella sp. YM-2024 GTC17253.</title>
        <authorList>
            <person name="Hayashi M."/>
            <person name="Muto Y."/>
            <person name="Tanaka K."/>
            <person name="Niwa H."/>
        </authorList>
    </citation>
    <scope>NUCLEOTIDE SEQUENCE</scope>
    <source>
        <strain evidence="1">GTC17253</strain>
    </source>
</reference>
<sequence length="262" mass="30251">MRIQVVTSSAIKKETLSAQYISTMQHELTLEGTNFEDNKSVDLIHIMGKLDLALLRLIKTANSKKIPILYSPLASIVSWQHSPLQYALKKCHLTFHATGKHEKQYIQQHFQPHEVYLVKNPIVTNDGASSDLYKQLLELYTKVTSEHDQQIRRQIKQQVDQFESTDHQLQTLCNEFLYAQYLFHRDSLNPVFAQQLADKMQTADYNEDLMGEILQKLEIYSFVASLEQAMLQTTTLTEGFIPIPAIDNRTTRKIAEMITHKN</sequence>
<dbReference type="EMBL" id="AP035785">
    <property type="protein sequence ID" value="BFO70329.1"/>
    <property type="molecule type" value="Genomic_DNA"/>
</dbReference>
<organism evidence="1">
    <name type="scientific">Prevotella sp. GTC17253</name>
    <dbReference type="NCBI Taxonomy" id="3236793"/>
    <lineage>
        <taxon>Bacteria</taxon>
        <taxon>Pseudomonadati</taxon>
        <taxon>Bacteroidota</taxon>
        <taxon>Bacteroidia</taxon>
        <taxon>Bacteroidales</taxon>
        <taxon>Prevotellaceae</taxon>
        <taxon>Prevotella</taxon>
    </lineage>
</organism>
<name>A0AB33ILZ8_9BACT</name>